<dbReference type="SUPFAM" id="SSF52540">
    <property type="entry name" value="P-loop containing nucleoside triphosphate hydrolases"/>
    <property type="match status" value="1"/>
</dbReference>
<feature type="binding site" evidence="12">
    <location>
        <begin position="217"/>
        <end position="224"/>
    </location>
    <ligand>
        <name>ATP</name>
        <dbReference type="ChEBI" id="CHEBI:30616"/>
    </ligand>
</feature>
<evidence type="ECO:0000256" key="11">
    <source>
        <dbReference type="ARBA" id="ARBA00048988"/>
    </source>
</evidence>
<dbReference type="OrthoDB" id="384988at2"/>
<evidence type="ECO:0000256" key="4">
    <source>
        <dbReference type="ARBA" id="ARBA00022806"/>
    </source>
</evidence>
<comment type="catalytic activity">
    <reaction evidence="11">
        <text>ATP + H2O = ADP + phosphate + H(+)</text>
        <dbReference type="Rhea" id="RHEA:13065"/>
        <dbReference type="ChEBI" id="CHEBI:15377"/>
        <dbReference type="ChEBI" id="CHEBI:15378"/>
        <dbReference type="ChEBI" id="CHEBI:30616"/>
        <dbReference type="ChEBI" id="CHEBI:43474"/>
        <dbReference type="ChEBI" id="CHEBI:456216"/>
        <dbReference type="EC" id="5.6.2.4"/>
    </reaction>
</comment>
<keyword evidence="2 12" id="KW-0547">Nucleotide-binding</keyword>
<dbReference type="PROSITE" id="PS51198">
    <property type="entry name" value="UVRD_HELICASE_ATP_BIND"/>
    <property type="match status" value="1"/>
</dbReference>
<reference evidence="16" key="1">
    <citation type="submission" date="2016-10" db="EMBL/GenBank/DDBJ databases">
        <authorList>
            <person name="Varghese N."/>
            <person name="Submissions S."/>
        </authorList>
    </citation>
    <scope>NUCLEOTIDE SEQUENCE [LARGE SCALE GENOMIC DNA]</scope>
    <source>
        <strain evidence="16">DSM 11593</strain>
    </source>
</reference>
<evidence type="ECO:0000256" key="6">
    <source>
        <dbReference type="ARBA" id="ARBA00023125"/>
    </source>
</evidence>
<sequence length="1134" mass="123281">MDAVELARQRAAALHDEVVSMGADPWDPEALVRAVASSLELDIEPVEPDSAILNGGRAQFDPINRAIRHEDSGTTFFKAFLVGHELGHATLGDDRVEHVAHDVNPMRPAEAAPVGEDRVVDYSRRQRREVQMDLFGRELLLPRKRARTLHLGGLTASEIATKLGAPFDVVALQLLDALLLPAVEPEPQEAEVRPPKALNDEQREAAQHRGAPYLLEAGPGTGKTQTLVGRVAGLVDEGIDPRSILVLTFSNKAAGELSERIAGLRPEAASAMWIGTFHAFGLDLVRRYHNQLGFPREPRMMDRSEAIAIMEREYLALDLTHHREFMNPDRPLKDMLTAISRAKDEVAGADRYAALAQEMLDKAADSSARNAAERCAEVALVYKKYEELKLAACAVDFGDLVSLPVKLLESDAEIASILRATYSHILVDEYQDVNRSSVRLLQRLTAGGKNLWAVGDARQAIYRFRGASSFNMSRFKTEDFPGGAGDRLRVNYRSTPEIVGAFSSFGAGMQAGTGDASLKAYRPSSGVPPEHVTFGNNDDEADALTDEILRLSQEVAFRDQAVLCPGNDRLNRMGRELERRGIPVLYLGNLFERPEVKDLLSVLSLLVDRRAMGLVRKPSLQGLSTGLSLTGAAKVVEHLRQTDAAPLSWVGSSSSPPILDAADAEAMRRVTSILDGFSTDALPWSVLAHIMLDRTRTAALIASADDISSRAMGVAIWQLMGFLRAQHQGPGLPIQRTLDGIRRLVHLADERDLRQIPLAAQGINAVRLMTIHGSKGLEFPVVHVMGLNKGSMPGTARKPACPVPDGMIVGGEGDSLALAAADHALEQECLLYVAASRARNRLLLYSATRMANGNRRNPSDFIARLGVATARAATPHTNRKSDPDDELLPIVLGPAIKITTAQLDLYDRCPRRFLYTHVLGVGGRRTPTTMSAMHDLVRGVVTEIASTDPSIISLDDMERLLEQRWSEGPLAGNEYRLHREVATLLLQRFVAMRAGTTRSIPPSLQTSIGKTTVSADADDVVMAPGGRHIVRMVRTGHRSSKTGQGLADAAFQMAAAASLPGCTVEIVHLGDDDQTTRVDFDHTALGKRTEKLGEVFAAIGSGNFTPERSDRTCPFCPAFFTCGPVADGSLHKNL</sequence>
<protein>
    <recommendedName>
        <fullName evidence="9">DNA 3'-5' helicase</fullName>
        <ecNumber evidence="9">5.6.2.4</ecNumber>
    </recommendedName>
    <alternativeName>
        <fullName evidence="10">DNA 3'-5' helicase II</fullName>
    </alternativeName>
</protein>
<dbReference type="GO" id="GO:0016787">
    <property type="term" value="F:hydrolase activity"/>
    <property type="evidence" value="ECO:0007669"/>
    <property type="project" value="UniProtKB-UniRule"/>
</dbReference>
<dbReference type="GO" id="GO:0005829">
    <property type="term" value="C:cytosol"/>
    <property type="evidence" value="ECO:0007669"/>
    <property type="project" value="TreeGrafter"/>
</dbReference>
<evidence type="ECO:0000256" key="8">
    <source>
        <dbReference type="ARBA" id="ARBA00034617"/>
    </source>
</evidence>
<dbReference type="InterPro" id="IPR038726">
    <property type="entry name" value="PDDEXK_AddAB-type"/>
</dbReference>
<name>A0A1H6NE04_9RHOB</name>
<dbReference type="Gene3D" id="1.10.10.160">
    <property type="match status" value="1"/>
</dbReference>
<evidence type="ECO:0000256" key="9">
    <source>
        <dbReference type="ARBA" id="ARBA00034808"/>
    </source>
</evidence>
<comment type="catalytic activity">
    <reaction evidence="8">
        <text>Couples ATP hydrolysis with the unwinding of duplex DNA by translocating in the 3'-5' direction.</text>
        <dbReference type="EC" id="5.6.2.4"/>
    </reaction>
</comment>
<dbReference type="InterPro" id="IPR014017">
    <property type="entry name" value="DNA_helicase_UvrD-like_C"/>
</dbReference>
<dbReference type="PANTHER" id="PTHR11070:SF2">
    <property type="entry name" value="ATP-DEPENDENT DNA HELICASE SRS2"/>
    <property type="match status" value="1"/>
</dbReference>
<evidence type="ECO:0000259" key="13">
    <source>
        <dbReference type="PROSITE" id="PS51198"/>
    </source>
</evidence>
<keyword evidence="6" id="KW-0238">DNA-binding</keyword>
<dbReference type="Gene3D" id="3.40.50.300">
    <property type="entry name" value="P-loop containing nucleotide triphosphate hydrolases"/>
    <property type="match status" value="2"/>
</dbReference>
<gene>
    <name evidence="15" type="ORF">SAMN04488075_2949</name>
</gene>
<dbReference type="InterPro" id="IPR027417">
    <property type="entry name" value="P-loop_NTPase"/>
</dbReference>
<evidence type="ECO:0000313" key="16">
    <source>
        <dbReference type="Proteomes" id="UP000199125"/>
    </source>
</evidence>
<keyword evidence="3 12" id="KW-0378">Hydrolase</keyword>
<feature type="domain" description="UvrD-like helicase C-terminal" evidence="14">
    <location>
        <begin position="496"/>
        <end position="776"/>
    </location>
</feature>
<accession>A0A1H6NE04</accession>
<keyword evidence="4 12" id="KW-0347">Helicase</keyword>
<evidence type="ECO:0000256" key="2">
    <source>
        <dbReference type="ARBA" id="ARBA00022741"/>
    </source>
</evidence>
<dbReference type="EMBL" id="FNXG01000007">
    <property type="protein sequence ID" value="SEI11074.1"/>
    <property type="molecule type" value="Genomic_DNA"/>
</dbReference>
<dbReference type="GO" id="GO:0000725">
    <property type="term" value="P:recombinational repair"/>
    <property type="evidence" value="ECO:0007669"/>
    <property type="project" value="TreeGrafter"/>
</dbReference>
<evidence type="ECO:0000313" key="15">
    <source>
        <dbReference type="EMBL" id="SEI11074.1"/>
    </source>
</evidence>
<dbReference type="InterPro" id="IPR000212">
    <property type="entry name" value="DNA_helicase_UvrD/REP"/>
</dbReference>
<dbReference type="CDD" id="cd17932">
    <property type="entry name" value="DEXQc_UvrD"/>
    <property type="match status" value="1"/>
</dbReference>
<keyword evidence="16" id="KW-1185">Reference proteome</keyword>
<dbReference type="PROSITE" id="PS51217">
    <property type="entry name" value="UVRD_HELICASE_CTER"/>
    <property type="match status" value="1"/>
</dbReference>
<dbReference type="GO" id="GO:0003677">
    <property type="term" value="F:DNA binding"/>
    <property type="evidence" value="ECO:0007669"/>
    <property type="project" value="UniProtKB-KW"/>
</dbReference>
<dbReference type="PANTHER" id="PTHR11070">
    <property type="entry name" value="UVRD / RECB / PCRA DNA HELICASE FAMILY MEMBER"/>
    <property type="match status" value="1"/>
</dbReference>
<dbReference type="RefSeq" id="WP_090848861.1">
    <property type="nucleotide sequence ID" value="NZ_FNXG01000007.1"/>
</dbReference>
<dbReference type="Pfam" id="PF13361">
    <property type="entry name" value="UvrD_C"/>
    <property type="match status" value="2"/>
</dbReference>
<dbReference type="InterPro" id="IPR014016">
    <property type="entry name" value="UvrD-like_ATP-bd"/>
</dbReference>
<evidence type="ECO:0000256" key="10">
    <source>
        <dbReference type="ARBA" id="ARBA00034923"/>
    </source>
</evidence>
<evidence type="ECO:0000256" key="3">
    <source>
        <dbReference type="ARBA" id="ARBA00022801"/>
    </source>
</evidence>
<dbReference type="Gene3D" id="1.10.486.10">
    <property type="entry name" value="PCRA, domain 4"/>
    <property type="match status" value="1"/>
</dbReference>
<dbReference type="EC" id="5.6.2.4" evidence="9"/>
<dbReference type="GO" id="GO:0043138">
    <property type="term" value="F:3'-5' DNA helicase activity"/>
    <property type="evidence" value="ECO:0007669"/>
    <property type="project" value="UniProtKB-EC"/>
</dbReference>
<comment type="similarity">
    <text evidence="1">Belongs to the helicase family. UvrD subfamily.</text>
</comment>
<dbReference type="STRING" id="65735.SAMN04488075_2949"/>
<dbReference type="InterPro" id="IPR013986">
    <property type="entry name" value="DExx_box_DNA_helicase_dom_sf"/>
</dbReference>
<keyword evidence="7" id="KW-0413">Isomerase</keyword>
<keyword evidence="5 12" id="KW-0067">ATP-binding</keyword>
<evidence type="ECO:0000259" key="14">
    <source>
        <dbReference type="PROSITE" id="PS51217"/>
    </source>
</evidence>
<dbReference type="Proteomes" id="UP000199125">
    <property type="component" value="Unassembled WGS sequence"/>
</dbReference>
<evidence type="ECO:0000256" key="12">
    <source>
        <dbReference type="PROSITE-ProRule" id="PRU00560"/>
    </source>
</evidence>
<organism evidence="15 16">
    <name type="scientific">Paracoccus alkenifer</name>
    <dbReference type="NCBI Taxonomy" id="65735"/>
    <lineage>
        <taxon>Bacteria</taxon>
        <taxon>Pseudomonadati</taxon>
        <taxon>Pseudomonadota</taxon>
        <taxon>Alphaproteobacteria</taxon>
        <taxon>Rhodobacterales</taxon>
        <taxon>Paracoccaceae</taxon>
        <taxon>Paracoccus</taxon>
    </lineage>
</organism>
<dbReference type="Pfam" id="PF12705">
    <property type="entry name" value="PDDEXK_1"/>
    <property type="match status" value="1"/>
</dbReference>
<dbReference type="AlphaFoldDB" id="A0A1H6NE04"/>
<proteinExistence type="inferred from homology"/>
<evidence type="ECO:0000256" key="5">
    <source>
        <dbReference type="ARBA" id="ARBA00022840"/>
    </source>
</evidence>
<dbReference type="Pfam" id="PF00580">
    <property type="entry name" value="UvrD-helicase"/>
    <property type="match status" value="1"/>
</dbReference>
<feature type="domain" description="UvrD-like helicase ATP-binding" evidence="13">
    <location>
        <begin position="196"/>
        <end position="495"/>
    </location>
</feature>
<evidence type="ECO:0000256" key="1">
    <source>
        <dbReference type="ARBA" id="ARBA00009922"/>
    </source>
</evidence>
<dbReference type="GO" id="GO:0005524">
    <property type="term" value="F:ATP binding"/>
    <property type="evidence" value="ECO:0007669"/>
    <property type="project" value="UniProtKB-UniRule"/>
</dbReference>
<evidence type="ECO:0000256" key="7">
    <source>
        <dbReference type="ARBA" id="ARBA00023235"/>
    </source>
</evidence>